<feature type="region of interest" description="Disordered" evidence="1">
    <location>
        <begin position="1"/>
        <end position="24"/>
    </location>
</feature>
<reference evidence="4" key="1">
    <citation type="submission" date="2011-06" db="EMBL/GenBank/DDBJ databases">
        <authorList>
            <consortium name="US DOE Joint Genome Institute (JGI-PGF)"/>
            <person name="Lucas S."/>
            <person name="Han J."/>
            <person name="Lapidus A."/>
            <person name="Cheng J.-F."/>
            <person name="Goodwin L."/>
            <person name="Pitluck S."/>
            <person name="Peters L."/>
            <person name="Land M.L."/>
            <person name="Hauser L."/>
            <person name="Vogl K."/>
            <person name="Liu Z."/>
            <person name="Overmann J."/>
            <person name="Frigaard N.-U."/>
            <person name="Bryant D.A."/>
            <person name="Woyke T.J."/>
        </authorList>
    </citation>
    <scope>NUCLEOTIDE SEQUENCE [LARGE SCALE GENOMIC DNA]</scope>
    <source>
        <strain evidence="4">970</strain>
    </source>
</reference>
<gene>
    <name evidence="3" type="ORF">Thi970DRAFT_03990</name>
</gene>
<evidence type="ECO:0000313" key="3">
    <source>
        <dbReference type="EMBL" id="EIC20361.1"/>
    </source>
</evidence>
<dbReference type="RefSeq" id="WP_009150764.1">
    <property type="nucleotide sequence ID" value="NZ_CP121471.1"/>
</dbReference>
<keyword evidence="2" id="KW-1133">Transmembrane helix</keyword>
<dbReference type="Proteomes" id="UP000002964">
    <property type="component" value="Unassembled WGS sequence"/>
</dbReference>
<keyword evidence="4" id="KW-1185">Reference proteome</keyword>
<reference evidence="3 4" key="2">
    <citation type="submission" date="2011-11" db="EMBL/GenBank/DDBJ databases">
        <authorList>
            <consortium name="US DOE Joint Genome Institute"/>
            <person name="Lucas S."/>
            <person name="Han J."/>
            <person name="Lapidus A."/>
            <person name="Cheng J.-F."/>
            <person name="Goodwin L."/>
            <person name="Pitluck S."/>
            <person name="Peters L."/>
            <person name="Ovchinnikova G."/>
            <person name="Zhang X."/>
            <person name="Detter J.C."/>
            <person name="Han C."/>
            <person name="Tapia R."/>
            <person name="Land M."/>
            <person name="Hauser L."/>
            <person name="Kyrpides N."/>
            <person name="Ivanova N."/>
            <person name="Pagani I."/>
            <person name="Vogl K."/>
            <person name="Liu Z."/>
            <person name="Overmann J."/>
            <person name="Frigaard N.-U."/>
            <person name="Bryant D."/>
            <person name="Woyke T."/>
        </authorList>
    </citation>
    <scope>NUCLEOTIDE SEQUENCE [LARGE SCALE GENOMIC DNA]</scope>
    <source>
        <strain evidence="3 4">970</strain>
    </source>
</reference>
<feature type="transmembrane region" description="Helical" evidence="2">
    <location>
        <begin position="41"/>
        <end position="62"/>
    </location>
</feature>
<sequence>MNISTRPSHQPLSTTGAPGQGAQPLAEVAQMPAIRRAGGGLRFLGAVLLFSTLSLLSCQSLIF</sequence>
<dbReference type="EMBL" id="JH603170">
    <property type="protein sequence ID" value="EIC20361.1"/>
    <property type="molecule type" value="Genomic_DNA"/>
</dbReference>
<name>H8Z4V4_9GAMM</name>
<dbReference type="HOGENOM" id="CLU_2884542_0_0_6"/>
<evidence type="ECO:0000313" key="4">
    <source>
        <dbReference type="Proteomes" id="UP000002964"/>
    </source>
</evidence>
<protein>
    <submittedName>
        <fullName evidence="3">Uncharacterized protein</fullName>
    </submittedName>
</protein>
<accession>H8Z4V4</accession>
<dbReference type="STRING" id="631362.Thi970DRAFT_03990"/>
<dbReference type="AlphaFoldDB" id="H8Z4V4"/>
<keyword evidence="2" id="KW-0812">Transmembrane</keyword>
<proteinExistence type="predicted"/>
<evidence type="ECO:0000256" key="2">
    <source>
        <dbReference type="SAM" id="Phobius"/>
    </source>
</evidence>
<feature type="compositionally biased region" description="Polar residues" evidence="1">
    <location>
        <begin position="1"/>
        <end position="17"/>
    </location>
</feature>
<organism evidence="3 4">
    <name type="scientific">Thiorhodovibrio frisius</name>
    <dbReference type="NCBI Taxonomy" id="631362"/>
    <lineage>
        <taxon>Bacteria</taxon>
        <taxon>Pseudomonadati</taxon>
        <taxon>Pseudomonadota</taxon>
        <taxon>Gammaproteobacteria</taxon>
        <taxon>Chromatiales</taxon>
        <taxon>Chromatiaceae</taxon>
        <taxon>Thiorhodovibrio</taxon>
    </lineage>
</organism>
<keyword evidence="2" id="KW-0472">Membrane</keyword>
<evidence type="ECO:0000256" key="1">
    <source>
        <dbReference type="SAM" id="MobiDB-lite"/>
    </source>
</evidence>